<organism evidence="2 3">
    <name type="scientific">Chthoniobacter flavus Ellin428</name>
    <dbReference type="NCBI Taxonomy" id="497964"/>
    <lineage>
        <taxon>Bacteria</taxon>
        <taxon>Pseudomonadati</taxon>
        <taxon>Verrucomicrobiota</taxon>
        <taxon>Spartobacteria</taxon>
        <taxon>Chthoniobacterales</taxon>
        <taxon>Chthoniobacteraceae</taxon>
        <taxon>Chthoniobacter</taxon>
    </lineage>
</organism>
<dbReference type="RefSeq" id="WP_006979199.1">
    <property type="nucleotide sequence ID" value="NZ_ABVL01000004.1"/>
</dbReference>
<dbReference type="EMBL" id="ABVL01000004">
    <property type="protein sequence ID" value="EDY20677.1"/>
    <property type="molecule type" value="Genomic_DNA"/>
</dbReference>
<comment type="caution">
    <text evidence="2">The sequence shown here is derived from an EMBL/GenBank/DDBJ whole genome shotgun (WGS) entry which is preliminary data.</text>
</comment>
<evidence type="ECO:0000259" key="1">
    <source>
        <dbReference type="Pfam" id="PF10988"/>
    </source>
</evidence>
<evidence type="ECO:0000313" key="3">
    <source>
        <dbReference type="Proteomes" id="UP000005824"/>
    </source>
</evidence>
<dbReference type="Gene3D" id="2.160.20.120">
    <property type="match status" value="1"/>
</dbReference>
<dbReference type="Proteomes" id="UP000005824">
    <property type="component" value="Unassembled WGS sequence"/>
</dbReference>
<evidence type="ECO:0000313" key="2">
    <source>
        <dbReference type="EMBL" id="EDY20677.1"/>
    </source>
</evidence>
<keyword evidence="3" id="KW-1185">Reference proteome</keyword>
<reference evidence="2 3" key="1">
    <citation type="journal article" date="2011" name="J. Bacteriol.">
        <title>Genome sequence of Chthoniobacter flavus Ellin428, an aerobic heterotrophic soil bacterium.</title>
        <authorList>
            <person name="Kant R."/>
            <person name="van Passel M.W."/>
            <person name="Palva A."/>
            <person name="Lucas S."/>
            <person name="Lapidus A."/>
            <person name="Glavina Del Rio T."/>
            <person name="Dalin E."/>
            <person name="Tice H."/>
            <person name="Bruce D."/>
            <person name="Goodwin L."/>
            <person name="Pitluck S."/>
            <person name="Larimer F.W."/>
            <person name="Land M.L."/>
            <person name="Hauser L."/>
            <person name="Sangwan P."/>
            <person name="de Vos W.M."/>
            <person name="Janssen P.H."/>
            <person name="Smidt H."/>
        </authorList>
    </citation>
    <scope>NUCLEOTIDE SEQUENCE [LARGE SCALE GENOMIC DNA]</scope>
    <source>
        <strain evidence="2 3">Ellin428</strain>
    </source>
</reference>
<dbReference type="STRING" id="497964.CfE428DRAFT_1874"/>
<sequence>MNFPSLLRYVVIIALLCGCDVRSLHPSLQGDGIGKTDYRQISNFTEVEIDGAYQVQWASGPASLTITGDENLLPNIKSEVMGSTLKIRSESSFQSRHGIKIALHSSALVRVQLHGAVNLTAQRISATNFAVVSEGASTVQVDGNVTNLIVEFNGASRFNAPALNSKSADITLTGASNADIAVKDTLKATISGAATLTYSGLPTTVEKQTSGVSSIHHK</sequence>
<dbReference type="AlphaFoldDB" id="B4CYY6"/>
<feature type="domain" description="Putative auto-transporter adhesin head GIN" evidence="1">
    <location>
        <begin position="43"/>
        <end position="202"/>
    </location>
</feature>
<dbReference type="InParanoid" id="B4CYY6"/>
<protein>
    <recommendedName>
        <fullName evidence="1">Putative auto-transporter adhesin head GIN domain-containing protein</fullName>
    </recommendedName>
</protein>
<name>B4CYY6_9BACT</name>
<accession>B4CYY6</accession>
<proteinExistence type="predicted"/>
<dbReference type="Pfam" id="PF10988">
    <property type="entry name" value="DUF2807"/>
    <property type="match status" value="1"/>
</dbReference>
<dbReference type="InterPro" id="IPR021255">
    <property type="entry name" value="DUF2807"/>
</dbReference>
<gene>
    <name evidence="2" type="ORF">CfE428DRAFT_1874</name>
</gene>